<dbReference type="InterPro" id="IPR051494">
    <property type="entry name" value="BSD_domain-containing"/>
</dbReference>
<gene>
    <name evidence="3" type="primary">LOC112289565</name>
</gene>
<dbReference type="Gramene" id="Pp3c1_21290V3.2">
    <property type="protein sequence ID" value="Pp3c1_21290V3.2"/>
    <property type="gene ID" value="Pp3c1_21290"/>
</dbReference>
<dbReference type="KEGG" id="ppp:112289565"/>
<accession>A0A7I4BZL8</accession>
<organism evidence="3 4">
    <name type="scientific">Physcomitrium patens</name>
    <name type="common">Spreading-leaved earth moss</name>
    <name type="synonym">Physcomitrella patens</name>
    <dbReference type="NCBI Taxonomy" id="3218"/>
    <lineage>
        <taxon>Eukaryota</taxon>
        <taxon>Viridiplantae</taxon>
        <taxon>Streptophyta</taxon>
        <taxon>Embryophyta</taxon>
        <taxon>Bryophyta</taxon>
        <taxon>Bryophytina</taxon>
        <taxon>Bryopsida</taxon>
        <taxon>Funariidae</taxon>
        <taxon>Funariales</taxon>
        <taxon>Funariaceae</taxon>
        <taxon>Physcomitrium</taxon>
    </lineage>
</organism>
<dbReference type="PANTHER" id="PTHR16019">
    <property type="entry name" value="SYNAPSE-ASSOCIATED PROTEIN"/>
    <property type="match status" value="1"/>
</dbReference>
<evidence type="ECO:0000313" key="3">
    <source>
        <dbReference type="EnsemblPlants" id="Pp3c1_21290V3.3"/>
    </source>
</evidence>
<feature type="region of interest" description="Disordered" evidence="1">
    <location>
        <begin position="271"/>
        <end position="292"/>
    </location>
</feature>
<feature type="domain" description="BSD" evidence="2">
    <location>
        <begin position="205"/>
        <end position="257"/>
    </location>
</feature>
<dbReference type="AlphaFoldDB" id="A0A7I4BZL8"/>
<dbReference type="InterPro" id="IPR035925">
    <property type="entry name" value="BSD_dom_sf"/>
</dbReference>
<feature type="region of interest" description="Disordered" evidence="1">
    <location>
        <begin position="415"/>
        <end position="434"/>
    </location>
</feature>
<dbReference type="Gramene" id="Pp3c1_21290V3.6">
    <property type="protein sequence ID" value="Pp3c1_21290V3.6"/>
    <property type="gene ID" value="Pp3c1_21290"/>
</dbReference>
<dbReference type="Gramene" id="Pp3c1_21290V3.7">
    <property type="protein sequence ID" value="Pp3c1_21290V3.7"/>
    <property type="gene ID" value="Pp3c1_21290"/>
</dbReference>
<dbReference type="Gramene" id="Pp3c1_21290V3.5">
    <property type="protein sequence ID" value="Pp3c1_21290V3.5"/>
    <property type="gene ID" value="Pp3c1_21290"/>
</dbReference>
<reference evidence="3 4" key="2">
    <citation type="journal article" date="2018" name="Plant J.">
        <title>The Physcomitrella patens chromosome-scale assembly reveals moss genome structure and evolution.</title>
        <authorList>
            <person name="Lang D."/>
            <person name="Ullrich K.K."/>
            <person name="Murat F."/>
            <person name="Fuchs J."/>
            <person name="Jenkins J."/>
            <person name="Haas F.B."/>
            <person name="Piednoel M."/>
            <person name="Gundlach H."/>
            <person name="Van Bel M."/>
            <person name="Meyberg R."/>
            <person name="Vives C."/>
            <person name="Morata J."/>
            <person name="Symeonidi A."/>
            <person name="Hiss M."/>
            <person name="Muchero W."/>
            <person name="Kamisugi Y."/>
            <person name="Saleh O."/>
            <person name="Blanc G."/>
            <person name="Decker E.L."/>
            <person name="van Gessel N."/>
            <person name="Grimwood J."/>
            <person name="Hayes R.D."/>
            <person name="Graham S.W."/>
            <person name="Gunter L.E."/>
            <person name="McDaniel S.F."/>
            <person name="Hoernstein S.N.W."/>
            <person name="Larsson A."/>
            <person name="Li F.W."/>
            <person name="Perroud P.F."/>
            <person name="Phillips J."/>
            <person name="Ranjan P."/>
            <person name="Rokshar D.S."/>
            <person name="Rothfels C.J."/>
            <person name="Schneider L."/>
            <person name="Shu S."/>
            <person name="Stevenson D.W."/>
            <person name="Thummler F."/>
            <person name="Tillich M."/>
            <person name="Villarreal Aguilar J.C."/>
            <person name="Widiez T."/>
            <person name="Wong G.K."/>
            <person name="Wymore A."/>
            <person name="Zhang Y."/>
            <person name="Zimmer A.D."/>
            <person name="Quatrano R.S."/>
            <person name="Mayer K.F.X."/>
            <person name="Goodstein D."/>
            <person name="Casacuberta J.M."/>
            <person name="Vandepoele K."/>
            <person name="Reski R."/>
            <person name="Cuming A.C."/>
            <person name="Tuskan G.A."/>
            <person name="Maumus F."/>
            <person name="Salse J."/>
            <person name="Schmutz J."/>
            <person name="Rensing S.A."/>
        </authorList>
    </citation>
    <scope>NUCLEOTIDE SEQUENCE [LARGE SCALE GENOMIC DNA]</scope>
    <source>
        <strain evidence="3 4">cv. Gransden 2004</strain>
    </source>
</reference>
<dbReference type="SUPFAM" id="SSF140383">
    <property type="entry name" value="BSD domain-like"/>
    <property type="match status" value="1"/>
</dbReference>
<feature type="region of interest" description="Disordered" evidence="1">
    <location>
        <begin position="20"/>
        <end position="44"/>
    </location>
</feature>
<dbReference type="EMBL" id="ABEU02000001">
    <property type="status" value="NOT_ANNOTATED_CDS"/>
    <property type="molecule type" value="Genomic_DNA"/>
</dbReference>
<dbReference type="OMA" id="IPDAVWG"/>
<dbReference type="RefSeq" id="XP_024390603.1">
    <property type="nucleotide sequence ID" value="XM_024534835.2"/>
</dbReference>
<evidence type="ECO:0000259" key="2">
    <source>
        <dbReference type="PROSITE" id="PS50858"/>
    </source>
</evidence>
<dbReference type="EnsemblPlants" id="Pp3c1_21290V3.2">
    <property type="protein sequence ID" value="Pp3c1_21290V3.2"/>
    <property type="gene ID" value="Pp3c1_21290"/>
</dbReference>
<dbReference type="GO" id="GO:0005737">
    <property type="term" value="C:cytoplasm"/>
    <property type="evidence" value="ECO:0000318"/>
    <property type="project" value="GO_Central"/>
</dbReference>
<dbReference type="Gramene" id="Pp3c1_21290V3.3">
    <property type="protein sequence ID" value="Pp3c1_21290V3.3"/>
    <property type="gene ID" value="Pp3c1_21290"/>
</dbReference>
<dbReference type="OrthoDB" id="73788at2759"/>
<sequence>MMGMNPIGGFFSGGLFGSISSSSSPPVESPQEHDVESEEQQFPRESQLSGWNFGGFMKTIAEKSGGVLQTYQQDLKEFGIGLKKETEVISGVTAHVVKDLPLSLETGASVAQESLETVGQTLEVFGSTVWRGTTEIFTQVKEAVLIVDEVPDENSSLESHLLTGDSSACLPNAKFSRHESQVYAMQRDSSTYCDEPEDEKDFASWVATFNLEDRKGEIDEILSTSAFMKELQNQIVPSQVEYDTFWTRYFYRLNKLQQIENARVNLVKRATDGEEDEDLSWDVDEEKEIEEPVVPTEIVVQDAKLTKAITSTRSIEAPLVSSVEVNTETHDEEEAKSEGSAGSEWLVVSQDKGSGSSEPKSSPTSPISEGKEAESCISNKSEHEVDEAELDQLGHLTIDDIVTLKKGETEKVTTPKGLGVTAAEENEEDWGEWE</sequence>
<keyword evidence="4" id="KW-1185">Reference proteome</keyword>
<dbReference type="Proteomes" id="UP000006727">
    <property type="component" value="Chromosome 1"/>
</dbReference>
<dbReference type="FunCoup" id="A0A7I4BZL8">
    <property type="interactions" value="1966"/>
</dbReference>
<feature type="compositionally biased region" description="Acidic residues" evidence="1">
    <location>
        <begin position="273"/>
        <end position="291"/>
    </location>
</feature>
<name>A0A7I4BZL8_PHYPA</name>
<dbReference type="EnsemblPlants" id="Pp3c1_21290V3.7">
    <property type="protein sequence ID" value="Pp3c1_21290V3.7"/>
    <property type="gene ID" value="Pp3c1_21290"/>
</dbReference>
<reference evidence="3" key="3">
    <citation type="submission" date="2020-12" db="UniProtKB">
        <authorList>
            <consortium name="EnsemblPlants"/>
        </authorList>
    </citation>
    <scope>IDENTIFICATION</scope>
</reference>
<dbReference type="SMART" id="SM00751">
    <property type="entry name" value="BSD"/>
    <property type="match status" value="1"/>
</dbReference>
<protein>
    <recommendedName>
        <fullName evidence="2">BSD domain-containing protein</fullName>
    </recommendedName>
</protein>
<dbReference type="PROSITE" id="PS50858">
    <property type="entry name" value="BSD"/>
    <property type="match status" value="1"/>
</dbReference>
<proteinExistence type="predicted"/>
<evidence type="ECO:0000256" key="1">
    <source>
        <dbReference type="SAM" id="MobiDB-lite"/>
    </source>
</evidence>
<dbReference type="EnsemblPlants" id="Pp3c1_21290V3.4">
    <property type="protein sequence ID" value="Pp3c1_21290V3.4"/>
    <property type="gene ID" value="Pp3c1_21290"/>
</dbReference>
<feature type="compositionally biased region" description="Acidic residues" evidence="1">
    <location>
        <begin position="424"/>
        <end position="434"/>
    </location>
</feature>
<dbReference type="PANTHER" id="PTHR16019:SF5">
    <property type="entry name" value="BSD DOMAIN-CONTAINING PROTEIN 1"/>
    <property type="match status" value="1"/>
</dbReference>
<dbReference type="Gramene" id="Pp3c1_21290V3.4">
    <property type="protein sequence ID" value="Pp3c1_21290V3.4"/>
    <property type="gene ID" value="Pp3c1_21290"/>
</dbReference>
<reference evidence="3 4" key="1">
    <citation type="journal article" date="2008" name="Science">
        <title>The Physcomitrella genome reveals evolutionary insights into the conquest of land by plants.</title>
        <authorList>
            <person name="Rensing S."/>
            <person name="Lang D."/>
            <person name="Zimmer A."/>
            <person name="Terry A."/>
            <person name="Salamov A."/>
            <person name="Shapiro H."/>
            <person name="Nishiyama T."/>
            <person name="Perroud P.-F."/>
            <person name="Lindquist E."/>
            <person name="Kamisugi Y."/>
            <person name="Tanahashi T."/>
            <person name="Sakakibara K."/>
            <person name="Fujita T."/>
            <person name="Oishi K."/>
            <person name="Shin-I T."/>
            <person name="Kuroki Y."/>
            <person name="Toyoda A."/>
            <person name="Suzuki Y."/>
            <person name="Hashimoto A."/>
            <person name="Yamaguchi K."/>
            <person name="Sugano A."/>
            <person name="Kohara Y."/>
            <person name="Fujiyama A."/>
            <person name="Anterola A."/>
            <person name="Aoki S."/>
            <person name="Ashton N."/>
            <person name="Barbazuk W.B."/>
            <person name="Barker E."/>
            <person name="Bennetzen J."/>
            <person name="Bezanilla M."/>
            <person name="Blankenship R."/>
            <person name="Cho S.H."/>
            <person name="Dutcher S."/>
            <person name="Estelle M."/>
            <person name="Fawcett J.A."/>
            <person name="Gundlach H."/>
            <person name="Hanada K."/>
            <person name="Heyl A."/>
            <person name="Hicks K.A."/>
            <person name="Hugh J."/>
            <person name="Lohr M."/>
            <person name="Mayer K."/>
            <person name="Melkozernov A."/>
            <person name="Murata T."/>
            <person name="Nelson D."/>
            <person name="Pils B."/>
            <person name="Prigge M."/>
            <person name="Reiss B."/>
            <person name="Renner T."/>
            <person name="Rombauts S."/>
            <person name="Rushton P."/>
            <person name="Sanderfoot A."/>
            <person name="Schween G."/>
            <person name="Shiu S.-H."/>
            <person name="Stueber K."/>
            <person name="Theodoulou F.L."/>
            <person name="Tu H."/>
            <person name="Van de Peer Y."/>
            <person name="Verrier P.J."/>
            <person name="Waters E."/>
            <person name="Wood A."/>
            <person name="Yang L."/>
            <person name="Cove D."/>
            <person name="Cuming A."/>
            <person name="Hasebe M."/>
            <person name="Lucas S."/>
            <person name="Mishler D.B."/>
            <person name="Reski R."/>
            <person name="Grigoriev I."/>
            <person name="Quatrano R.S."/>
            <person name="Boore J.L."/>
        </authorList>
    </citation>
    <scope>NUCLEOTIDE SEQUENCE [LARGE SCALE GENOMIC DNA]</scope>
    <source>
        <strain evidence="3 4">cv. Gransden 2004</strain>
    </source>
</reference>
<feature type="region of interest" description="Disordered" evidence="1">
    <location>
        <begin position="321"/>
        <end position="391"/>
    </location>
</feature>
<dbReference type="EnsemblPlants" id="Pp3c1_21290V3.3">
    <property type="protein sequence ID" value="Pp3c1_21290V3.3"/>
    <property type="gene ID" value="Pp3c1_21290"/>
</dbReference>
<dbReference type="Pfam" id="PF03909">
    <property type="entry name" value="BSD"/>
    <property type="match status" value="1"/>
</dbReference>
<dbReference type="GeneID" id="112289565"/>
<dbReference type="Gene3D" id="1.10.3970.10">
    <property type="entry name" value="BSD domain"/>
    <property type="match status" value="1"/>
</dbReference>
<dbReference type="EnsemblPlants" id="Pp3c1_21290V3.6">
    <property type="protein sequence ID" value="Pp3c1_21290V3.6"/>
    <property type="gene ID" value="Pp3c1_21290"/>
</dbReference>
<dbReference type="InterPro" id="IPR005607">
    <property type="entry name" value="BSD_dom"/>
</dbReference>
<feature type="compositionally biased region" description="Low complexity" evidence="1">
    <location>
        <begin position="352"/>
        <end position="368"/>
    </location>
</feature>
<dbReference type="EnsemblPlants" id="Pp3c1_21290V3.5">
    <property type="protein sequence ID" value="Pp3c1_21290V3.5"/>
    <property type="gene ID" value="Pp3c1_21290"/>
</dbReference>
<evidence type="ECO:0000313" key="4">
    <source>
        <dbReference type="Proteomes" id="UP000006727"/>
    </source>
</evidence>